<feature type="region of interest" description="Disordered" evidence="1">
    <location>
        <begin position="152"/>
        <end position="184"/>
    </location>
</feature>
<accession>A0A8H6KLQ3</accession>
<dbReference type="Proteomes" id="UP000654918">
    <property type="component" value="Unassembled WGS sequence"/>
</dbReference>
<sequence length="184" mass="20345">MAWNFLQEEPRSSARKSLTNGSEAALADCHCQFALPLPRRKTRRTHRTCWTVLDWKVFVISARRQLRSRPVTATRDCDCDCDCDHVNELLLLLLRTANCELRTAIRPTRSTSGATTTTADIITVRVLRCAALCCAPTGTRAAAACRHHSRSRPLRTSVTSPRPSAASLPPIVRFSTLPPPSPSP</sequence>
<comment type="caution">
    <text evidence="2">The sequence shown here is derived from an EMBL/GenBank/DDBJ whole genome shotgun (WGS) entry which is preliminary data.</text>
</comment>
<reference evidence="2" key="1">
    <citation type="journal article" date="2020" name="Phytopathology">
        <title>Genome Sequence Resources of Colletotrichum truncatum, C. plurivorum, C. musicola, and C. sojae: Four Species Pathogenic to Soybean (Glycine max).</title>
        <authorList>
            <person name="Rogerio F."/>
            <person name="Boufleur T.R."/>
            <person name="Ciampi-Guillardi M."/>
            <person name="Sukno S.A."/>
            <person name="Thon M.R."/>
            <person name="Massola Junior N.S."/>
            <person name="Baroncelli R."/>
        </authorList>
    </citation>
    <scope>NUCLEOTIDE SEQUENCE</scope>
    <source>
        <strain evidence="2">LFN00145</strain>
    </source>
</reference>
<organism evidence="2 3">
    <name type="scientific">Colletotrichum plurivorum</name>
    <dbReference type="NCBI Taxonomy" id="2175906"/>
    <lineage>
        <taxon>Eukaryota</taxon>
        <taxon>Fungi</taxon>
        <taxon>Dikarya</taxon>
        <taxon>Ascomycota</taxon>
        <taxon>Pezizomycotina</taxon>
        <taxon>Sordariomycetes</taxon>
        <taxon>Hypocreomycetidae</taxon>
        <taxon>Glomerellales</taxon>
        <taxon>Glomerellaceae</taxon>
        <taxon>Colletotrichum</taxon>
        <taxon>Colletotrichum orchidearum species complex</taxon>
    </lineage>
</organism>
<evidence type="ECO:0000313" key="2">
    <source>
        <dbReference type="EMBL" id="KAF6833578.1"/>
    </source>
</evidence>
<proteinExistence type="predicted"/>
<name>A0A8H6KLQ3_9PEZI</name>
<dbReference type="EMBL" id="WIGO01000057">
    <property type="protein sequence ID" value="KAF6833578.1"/>
    <property type="molecule type" value="Genomic_DNA"/>
</dbReference>
<keyword evidence="3" id="KW-1185">Reference proteome</keyword>
<evidence type="ECO:0000256" key="1">
    <source>
        <dbReference type="SAM" id="MobiDB-lite"/>
    </source>
</evidence>
<evidence type="ECO:0000313" key="3">
    <source>
        <dbReference type="Proteomes" id="UP000654918"/>
    </source>
</evidence>
<dbReference type="AlphaFoldDB" id="A0A8H6KLQ3"/>
<gene>
    <name evidence="2" type="ORF">CPLU01_05454</name>
</gene>
<protein>
    <submittedName>
        <fullName evidence="2">Uncharacterized protein</fullName>
    </submittedName>
</protein>